<proteinExistence type="predicted"/>
<dbReference type="NCBIfam" id="NF033212">
    <property type="entry name" value="SapB_AmfS_lanti"/>
    <property type="match status" value="1"/>
</dbReference>
<gene>
    <name evidence="1" type="ORF">KCV87_02130</name>
</gene>
<dbReference type="InterPro" id="IPR045825">
    <property type="entry name" value="RamS"/>
</dbReference>
<sequence>MDFVLALQELDVEQEQAADVIGAGSTLSLLVCDDGSILGERE</sequence>
<dbReference type="AlphaFoldDB" id="A0AA45R4T3"/>
<dbReference type="Proteomes" id="UP000677152">
    <property type="component" value="Chromosome"/>
</dbReference>
<dbReference type="EMBL" id="CP073249">
    <property type="protein sequence ID" value="QUF04953.1"/>
    <property type="molecule type" value="Genomic_DNA"/>
</dbReference>
<name>A0AA45R4T3_9PSEU</name>
<accession>A0AA45R4T3</accession>
<protein>
    <submittedName>
        <fullName evidence="1">SapB/AmfS family lanthipeptide</fullName>
    </submittedName>
</protein>
<organism evidence="1 2">
    <name type="scientific">Actinosynnema pretiosum subsp. pretiosum</name>
    <dbReference type="NCBI Taxonomy" id="103721"/>
    <lineage>
        <taxon>Bacteria</taxon>
        <taxon>Bacillati</taxon>
        <taxon>Actinomycetota</taxon>
        <taxon>Actinomycetes</taxon>
        <taxon>Pseudonocardiales</taxon>
        <taxon>Pseudonocardiaceae</taxon>
        <taxon>Actinosynnema</taxon>
    </lineage>
</organism>
<dbReference type="Pfam" id="PF19402">
    <property type="entry name" value="RamS"/>
    <property type="match status" value="1"/>
</dbReference>
<reference evidence="1" key="1">
    <citation type="submission" date="2021-04" db="EMBL/GenBank/DDBJ databases">
        <title>Genomic sequence of Actinosynnema pretiosum subsp. pretiosum ATCC 31280 (C-14919).</title>
        <authorList>
            <person name="Bai L."/>
            <person name="Wang X."/>
            <person name="Xiao Y."/>
        </authorList>
    </citation>
    <scope>NUCLEOTIDE SEQUENCE</scope>
    <source>
        <strain evidence="1">ATCC 31280</strain>
    </source>
</reference>
<evidence type="ECO:0000313" key="1">
    <source>
        <dbReference type="EMBL" id="QUF04953.1"/>
    </source>
</evidence>
<evidence type="ECO:0000313" key="2">
    <source>
        <dbReference type="Proteomes" id="UP000677152"/>
    </source>
</evidence>